<dbReference type="Proteomes" id="UP001190700">
    <property type="component" value="Unassembled WGS sequence"/>
</dbReference>
<sequence length="339" mass="38437">MGITFYQHGDFEGWSAHVGPGSHCLSELKEEGFVNDDMSAMIVDEGFQVVLFENDGFKGWKAGPFPEGRYTCQDLQEMDSHFKNDRCSSCKVKFVGGDDVDFEDVVDDLTHDFKSGLMDVMDKLKDGMGASLIDEARPGIIEEATSELAEKIVEIVEEHIGDSDSSHDSDMVSDIEDEIEDFLKGIKTLKKKNKRKKHSRKLVRSKMAELVDILGGDDSCSSEESDADSEDYDEDIDEAILLAKKQKKKVKKLKRKKKELKAYKGTCETIGEMVGVEEEDSSDGSDSEGDEEDEEEEQEEYEEELIMQIQHMKNRIRRLSKAKRKMKGRARRLKERCGD</sequence>
<dbReference type="AlphaFoldDB" id="A0AAE0L104"/>
<dbReference type="SUPFAM" id="SSF49695">
    <property type="entry name" value="gamma-Crystallin-like"/>
    <property type="match status" value="1"/>
</dbReference>
<dbReference type="InterPro" id="IPR011024">
    <property type="entry name" value="G_crystallin-like"/>
</dbReference>
<feature type="region of interest" description="Disordered" evidence="2">
    <location>
        <begin position="271"/>
        <end position="304"/>
    </location>
</feature>
<reference evidence="3 4" key="1">
    <citation type="journal article" date="2015" name="Genome Biol. Evol.">
        <title>Comparative Genomics of a Bacterivorous Green Alga Reveals Evolutionary Causalities and Consequences of Phago-Mixotrophic Mode of Nutrition.</title>
        <authorList>
            <person name="Burns J.A."/>
            <person name="Paasch A."/>
            <person name="Narechania A."/>
            <person name="Kim E."/>
        </authorList>
    </citation>
    <scope>NUCLEOTIDE SEQUENCE [LARGE SCALE GENOMIC DNA]</scope>
    <source>
        <strain evidence="3 4">PLY_AMNH</strain>
    </source>
</reference>
<feature type="region of interest" description="Disordered" evidence="2">
    <location>
        <begin position="316"/>
        <end position="339"/>
    </location>
</feature>
<dbReference type="EMBL" id="LGRX02012016">
    <property type="protein sequence ID" value="KAK3268113.1"/>
    <property type="molecule type" value="Genomic_DNA"/>
</dbReference>
<feature type="compositionally biased region" description="Acidic residues" evidence="2">
    <location>
        <begin position="275"/>
        <end position="304"/>
    </location>
</feature>
<accession>A0AAE0L104</accession>
<keyword evidence="1" id="KW-0175">Coiled coil</keyword>
<evidence type="ECO:0000313" key="3">
    <source>
        <dbReference type="EMBL" id="KAK3268113.1"/>
    </source>
</evidence>
<dbReference type="Gene3D" id="2.60.20.10">
    <property type="entry name" value="Crystallins"/>
    <property type="match status" value="1"/>
</dbReference>
<protein>
    <submittedName>
        <fullName evidence="3">Uncharacterized protein</fullName>
    </submittedName>
</protein>
<name>A0AAE0L104_9CHLO</name>
<comment type="caution">
    <text evidence="3">The sequence shown here is derived from an EMBL/GenBank/DDBJ whole genome shotgun (WGS) entry which is preliminary data.</text>
</comment>
<organism evidence="3 4">
    <name type="scientific">Cymbomonas tetramitiformis</name>
    <dbReference type="NCBI Taxonomy" id="36881"/>
    <lineage>
        <taxon>Eukaryota</taxon>
        <taxon>Viridiplantae</taxon>
        <taxon>Chlorophyta</taxon>
        <taxon>Pyramimonadophyceae</taxon>
        <taxon>Pyramimonadales</taxon>
        <taxon>Pyramimonadaceae</taxon>
        <taxon>Cymbomonas</taxon>
    </lineage>
</organism>
<proteinExistence type="predicted"/>
<keyword evidence="4" id="KW-1185">Reference proteome</keyword>
<feature type="coiled-coil region" evidence="1">
    <location>
        <begin position="236"/>
        <end position="263"/>
    </location>
</feature>
<evidence type="ECO:0000256" key="2">
    <source>
        <dbReference type="SAM" id="MobiDB-lite"/>
    </source>
</evidence>
<evidence type="ECO:0000313" key="4">
    <source>
        <dbReference type="Proteomes" id="UP001190700"/>
    </source>
</evidence>
<gene>
    <name evidence="3" type="ORF">CYMTET_23363</name>
</gene>
<evidence type="ECO:0000256" key="1">
    <source>
        <dbReference type="SAM" id="Coils"/>
    </source>
</evidence>